<dbReference type="EMBL" id="HBUF01345252">
    <property type="protein sequence ID" value="CAG6708710.1"/>
    <property type="molecule type" value="Transcribed_RNA"/>
</dbReference>
<dbReference type="EMBL" id="HBUF01155212">
    <property type="protein sequence ID" value="CAG6649015.1"/>
    <property type="molecule type" value="Transcribed_RNA"/>
</dbReference>
<organism evidence="1">
    <name type="scientific">Cacopsylla melanoneura</name>
    <dbReference type="NCBI Taxonomy" id="428564"/>
    <lineage>
        <taxon>Eukaryota</taxon>
        <taxon>Metazoa</taxon>
        <taxon>Ecdysozoa</taxon>
        <taxon>Arthropoda</taxon>
        <taxon>Hexapoda</taxon>
        <taxon>Insecta</taxon>
        <taxon>Pterygota</taxon>
        <taxon>Neoptera</taxon>
        <taxon>Paraneoptera</taxon>
        <taxon>Hemiptera</taxon>
        <taxon>Sternorrhyncha</taxon>
        <taxon>Psylloidea</taxon>
        <taxon>Psyllidae</taxon>
        <taxon>Psyllinae</taxon>
        <taxon>Cacopsylla</taxon>
    </lineage>
</organism>
<dbReference type="EMBL" id="HBUF01172019">
    <property type="protein sequence ID" value="CAG6653099.1"/>
    <property type="molecule type" value="Transcribed_RNA"/>
</dbReference>
<dbReference type="EMBL" id="HBUF01612030">
    <property type="protein sequence ID" value="CAG6778955.1"/>
    <property type="molecule type" value="Transcribed_RNA"/>
</dbReference>
<protein>
    <submittedName>
        <fullName evidence="1">Uncharacterized protein</fullName>
    </submittedName>
</protein>
<proteinExistence type="predicted"/>
<dbReference type="EMBL" id="HBUF01612032">
    <property type="protein sequence ID" value="CAG6778963.1"/>
    <property type="molecule type" value="Transcribed_RNA"/>
</dbReference>
<dbReference type="EMBL" id="HBUF01345253">
    <property type="protein sequence ID" value="CAG6708712.1"/>
    <property type="molecule type" value="Transcribed_RNA"/>
</dbReference>
<dbReference type="EMBL" id="HBUF01612031">
    <property type="protein sequence ID" value="CAG6778959.1"/>
    <property type="molecule type" value="Transcribed_RNA"/>
</dbReference>
<reference evidence="1" key="1">
    <citation type="submission" date="2021-05" db="EMBL/GenBank/DDBJ databases">
        <authorList>
            <person name="Alioto T."/>
            <person name="Alioto T."/>
            <person name="Gomez Garrido J."/>
        </authorList>
    </citation>
    <scope>NUCLEOTIDE SEQUENCE</scope>
</reference>
<evidence type="ECO:0000313" key="1">
    <source>
        <dbReference type="EMBL" id="CAG6708714.1"/>
    </source>
</evidence>
<name>A0A8D8UMW5_9HEMI</name>
<dbReference type="EMBL" id="HBUF01345254">
    <property type="protein sequence ID" value="CAG6708714.1"/>
    <property type="molecule type" value="Transcribed_RNA"/>
</dbReference>
<dbReference type="AlphaFoldDB" id="A0A8D8UMW5"/>
<dbReference type="EMBL" id="HBUF01155210">
    <property type="protein sequence ID" value="CAG6649009.1"/>
    <property type="molecule type" value="Transcribed_RNA"/>
</dbReference>
<sequence length="117" mass="13487">MGNSRHGYHQCYDDCGLFGIGGNFRKENSASDWFHWNVFRYCFVDGGYAVCEQFYHVHILHSLGHSLRRLLCRGSGFDPLVPCVRTFQPVSATSRHVYGCFNKLDRQLYCRTGLLTD</sequence>
<dbReference type="EMBL" id="HBUF01345251">
    <property type="protein sequence ID" value="CAG6708708.1"/>
    <property type="molecule type" value="Transcribed_RNA"/>
</dbReference>
<accession>A0A8D8UMW5</accession>
<dbReference type="EMBL" id="HBUF01155211">
    <property type="protein sequence ID" value="CAG6649012.1"/>
    <property type="molecule type" value="Transcribed_RNA"/>
</dbReference>
<dbReference type="EMBL" id="HBUF01612029">
    <property type="protein sequence ID" value="CAG6778951.1"/>
    <property type="molecule type" value="Transcribed_RNA"/>
</dbReference>